<comment type="caution">
    <text evidence="4">The sequence shown here is derived from an EMBL/GenBank/DDBJ whole genome shotgun (WGS) entry which is preliminary data.</text>
</comment>
<dbReference type="Proteomes" id="UP000004322">
    <property type="component" value="Unassembled WGS sequence"/>
</dbReference>
<gene>
    <name evidence="4" type="ORF">STRCR_2353</name>
</gene>
<proteinExistence type="inferred from homology"/>
<dbReference type="eggNOG" id="COG1335">
    <property type="taxonomic scope" value="Bacteria"/>
</dbReference>
<evidence type="ECO:0000259" key="3">
    <source>
        <dbReference type="Pfam" id="PF00857"/>
    </source>
</evidence>
<comment type="similarity">
    <text evidence="1">Belongs to the isochorismatase family.</text>
</comment>
<dbReference type="PANTHER" id="PTHR43540">
    <property type="entry name" value="PEROXYUREIDOACRYLATE/UREIDOACRYLATE AMIDOHYDROLASE-RELATED"/>
    <property type="match status" value="1"/>
</dbReference>
<dbReference type="Gene3D" id="3.40.50.850">
    <property type="entry name" value="Isochorismatase-like"/>
    <property type="match status" value="1"/>
</dbReference>
<sequence>MTHSYLLVIDMQTDYVGKGKYRSNSQLLSAINGKIGSYPEGHVIYIVNRFWWELSRKPKVFAQGLSLVSDHVFEKRRASCLSNTAFLTFLKEREVRELEIVGVDGNGCIKASALAADRSGFKVTLDLKCIGVANQTKFTKTKEKLLAAGVSFKS</sequence>
<evidence type="ECO:0000256" key="1">
    <source>
        <dbReference type="ARBA" id="ARBA00006336"/>
    </source>
</evidence>
<feature type="domain" description="Isochorismatase-like" evidence="3">
    <location>
        <begin position="5"/>
        <end position="137"/>
    </location>
</feature>
<evidence type="ECO:0000256" key="2">
    <source>
        <dbReference type="ARBA" id="ARBA00022801"/>
    </source>
</evidence>
<dbReference type="InterPro" id="IPR050272">
    <property type="entry name" value="Isochorismatase-like_hydrls"/>
</dbReference>
<protein>
    <recommendedName>
        <fullName evidence="3">Isochorismatase-like domain-containing protein</fullName>
    </recommendedName>
</protein>
<organism evidence="4 5">
    <name type="scientific">Streptococcus criceti HS-6</name>
    <dbReference type="NCBI Taxonomy" id="873449"/>
    <lineage>
        <taxon>Bacteria</taxon>
        <taxon>Bacillati</taxon>
        <taxon>Bacillota</taxon>
        <taxon>Bacilli</taxon>
        <taxon>Lactobacillales</taxon>
        <taxon>Streptococcaceae</taxon>
        <taxon>Streptococcus</taxon>
    </lineage>
</organism>
<dbReference type="InterPro" id="IPR036380">
    <property type="entry name" value="Isochorismatase-like_sf"/>
</dbReference>
<evidence type="ECO:0000313" key="5">
    <source>
        <dbReference type="Proteomes" id="UP000004322"/>
    </source>
</evidence>
<reference evidence="4" key="1">
    <citation type="submission" date="2011-07" db="EMBL/GenBank/DDBJ databases">
        <authorList>
            <person name="Stanhope M.J."/>
            <person name="Durkin A.S."/>
            <person name="Hostetler J."/>
            <person name="Kim M."/>
            <person name="Radune D."/>
            <person name="Singh I."/>
            <person name="Town C.D."/>
        </authorList>
    </citation>
    <scope>NUCLEOTIDE SEQUENCE [LARGE SCALE GENOMIC DNA]</scope>
    <source>
        <strain evidence="4">HS-6</strain>
    </source>
</reference>
<dbReference type="PANTHER" id="PTHR43540:SF6">
    <property type="entry name" value="ISOCHORISMATASE-LIKE DOMAIN-CONTAINING PROTEIN"/>
    <property type="match status" value="1"/>
</dbReference>
<dbReference type="STRING" id="873449.STRCR_2353"/>
<dbReference type="InterPro" id="IPR000868">
    <property type="entry name" value="Isochorismatase-like_dom"/>
</dbReference>
<dbReference type="Pfam" id="PF00857">
    <property type="entry name" value="Isochorismatase"/>
    <property type="match status" value="1"/>
</dbReference>
<evidence type="ECO:0000313" key="4">
    <source>
        <dbReference type="EMBL" id="EHI74634.1"/>
    </source>
</evidence>
<dbReference type="AlphaFoldDB" id="G5JTG3"/>
<dbReference type="EMBL" id="AEUV02000002">
    <property type="protein sequence ID" value="EHI74634.1"/>
    <property type="molecule type" value="Genomic_DNA"/>
</dbReference>
<dbReference type="GO" id="GO:0016787">
    <property type="term" value="F:hydrolase activity"/>
    <property type="evidence" value="ECO:0007669"/>
    <property type="project" value="UniProtKB-KW"/>
</dbReference>
<dbReference type="OrthoDB" id="9785724at2"/>
<name>G5JTG3_STRCG</name>
<keyword evidence="2" id="KW-0378">Hydrolase</keyword>
<dbReference type="SUPFAM" id="SSF52499">
    <property type="entry name" value="Isochorismatase-like hydrolases"/>
    <property type="match status" value="1"/>
</dbReference>
<keyword evidence="5" id="KW-1185">Reference proteome</keyword>
<dbReference type="RefSeq" id="WP_004228073.1">
    <property type="nucleotide sequence ID" value="NZ_AEUV02000002.1"/>
</dbReference>
<accession>G5JTG3</accession>